<reference evidence="1" key="1">
    <citation type="journal article" date="2020" name="Nature">
        <title>Giant virus diversity and host interactions through global metagenomics.</title>
        <authorList>
            <person name="Schulz F."/>
            <person name="Roux S."/>
            <person name="Paez-Espino D."/>
            <person name="Jungbluth S."/>
            <person name="Walsh D.A."/>
            <person name="Denef V.J."/>
            <person name="McMahon K.D."/>
            <person name="Konstantinidis K.T."/>
            <person name="Eloe-Fadrosh E.A."/>
            <person name="Kyrpides N.C."/>
            <person name="Woyke T."/>
        </authorList>
    </citation>
    <scope>NUCLEOTIDE SEQUENCE</scope>
    <source>
        <strain evidence="1">GVMAG-M-3300027791-30</strain>
    </source>
</reference>
<proteinExistence type="predicted"/>
<protein>
    <submittedName>
        <fullName evidence="1">Uncharacterized protein</fullName>
    </submittedName>
</protein>
<accession>A0A6C0LFI6</accession>
<evidence type="ECO:0000313" key="1">
    <source>
        <dbReference type="EMBL" id="QHU28755.1"/>
    </source>
</evidence>
<dbReference type="AlphaFoldDB" id="A0A6C0LFI6"/>
<organism evidence="1">
    <name type="scientific">viral metagenome</name>
    <dbReference type="NCBI Taxonomy" id="1070528"/>
    <lineage>
        <taxon>unclassified sequences</taxon>
        <taxon>metagenomes</taxon>
        <taxon>organismal metagenomes</taxon>
    </lineage>
</organism>
<name>A0A6C0LFI6_9ZZZZ</name>
<sequence>MSSIEYNLFNMLLERSAIKSNIESIDLIVFFVCFRIILFCDEVHDFSGNEKFKIQNTSDQNKTTTLYYTWNTVLDLRKKECNKNIRDFLIMYSNSLIESSLYVDDNYMTGKKCKILAMEFKRKNLNFKQFILNMRAYLINVIYKFNNNPNEDIINEVFKIVRPSISTAINDENCKLVVRFLTMNIFGITNMPSYMCSLTPEPPNIIQANKYPTVPNIVLFIDQIGTTKNYLSVLNTINIIVNQTNFYNKANNTLRFNKTNANIYDAATPTGIEKSVGGYGSDYNISIYSDSYNDIKLDQNIIIKFDNFIFIEFKFSKNNNDIALTILNYFGNTSIYNSSIPILGGTKGNASKTKIKMEISNNINNHFMIPYKTMGDFLQIFTVKLFEEKNKNIIQDTSTFITGDIICGYLGGILLENSILEKQTDESGPLISEYSLTNFYNINEIRKCFVNYHILDKDALSSKFRKYLHNIYEEKVCYDFPELNGKPINPIIRSGPKKTIIKNIDKKKTLVKDKDFDPSSAFQDCIKNLTIDNLDGTNNFYLEILKSFLIDNFNVNNDFDTEFNRVLSLRSFRDLGFSTADTKKDINNLVKRLIKECIELKYKNSFGKYIKNEKVKLQIKKSIQNASVKLDIKIKSKYDIIHINKIILLANKYRIKLNKETVKNIKNAIKIHRMAKKHRIKLTTINKNNKRVYKTPKQLLREINKINN</sequence>
<dbReference type="EMBL" id="MN740474">
    <property type="protein sequence ID" value="QHU28755.1"/>
    <property type="molecule type" value="Genomic_DNA"/>
</dbReference>